<name>A0AAR2JCE2_PYGNA</name>
<dbReference type="PROSITE" id="PS50041">
    <property type="entry name" value="C_TYPE_LECTIN_2"/>
    <property type="match status" value="1"/>
</dbReference>
<dbReference type="CDD" id="cd00037">
    <property type="entry name" value="CLECT"/>
    <property type="match status" value="1"/>
</dbReference>
<evidence type="ECO:0000256" key="1">
    <source>
        <dbReference type="ARBA" id="ARBA00023157"/>
    </source>
</evidence>
<dbReference type="Pfam" id="PF00059">
    <property type="entry name" value="Lectin_C"/>
    <property type="match status" value="1"/>
</dbReference>
<feature type="chain" id="PRO_5043512763" description="C-type lectin domain-containing protein" evidence="2">
    <location>
        <begin position="24"/>
        <end position="173"/>
    </location>
</feature>
<evidence type="ECO:0000313" key="5">
    <source>
        <dbReference type="Proteomes" id="UP001501920"/>
    </source>
</evidence>
<accession>A0AAR2JCE2</accession>
<dbReference type="AlphaFoldDB" id="A0AAR2JCE2"/>
<dbReference type="Proteomes" id="UP001501920">
    <property type="component" value="Chromosome 20"/>
</dbReference>
<proteinExistence type="predicted"/>
<dbReference type="InterPro" id="IPR016187">
    <property type="entry name" value="CTDL_fold"/>
</dbReference>
<dbReference type="InterPro" id="IPR016186">
    <property type="entry name" value="C-type_lectin-like/link_sf"/>
</dbReference>
<dbReference type="InterPro" id="IPR018378">
    <property type="entry name" value="C-type_lectin_CS"/>
</dbReference>
<keyword evidence="2" id="KW-0732">Signal</keyword>
<dbReference type="GeneTree" id="ENSGT01140000283068"/>
<dbReference type="InterPro" id="IPR050111">
    <property type="entry name" value="C-type_lectin/snaclec_domain"/>
</dbReference>
<feature type="signal peptide" evidence="2">
    <location>
        <begin position="1"/>
        <end position="23"/>
    </location>
</feature>
<evidence type="ECO:0000259" key="3">
    <source>
        <dbReference type="PROSITE" id="PS50041"/>
    </source>
</evidence>
<dbReference type="SUPFAM" id="SSF56436">
    <property type="entry name" value="C-type lectin-like"/>
    <property type="match status" value="1"/>
</dbReference>
<evidence type="ECO:0000256" key="2">
    <source>
        <dbReference type="SAM" id="SignalP"/>
    </source>
</evidence>
<protein>
    <recommendedName>
        <fullName evidence="3">C-type lectin domain-containing protein</fullName>
    </recommendedName>
</protein>
<keyword evidence="5" id="KW-1185">Reference proteome</keyword>
<feature type="domain" description="C-type lectin" evidence="3">
    <location>
        <begin position="51"/>
        <end position="166"/>
    </location>
</feature>
<dbReference type="PROSITE" id="PS00615">
    <property type="entry name" value="C_TYPE_LECTIN_1"/>
    <property type="match status" value="1"/>
</dbReference>
<reference evidence="4" key="3">
    <citation type="submission" date="2025-09" db="UniProtKB">
        <authorList>
            <consortium name="Ensembl"/>
        </authorList>
    </citation>
    <scope>IDENTIFICATION</scope>
</reference>
<dbReference type="Gene3D" id="3.10.100.10">
    <property type="entry name" value="Mannose-Binding Protein A, subunit A"/>
    <property type="match status" value="1"/>
</dbReference>
<keyword evidence="1" id="KW-1015">Disulfide bond</keyword>
<reference evidence="4" key="2">
    <citation type="submission" date="2025-08" db="UniProtKB">
        <authorList>
            <consortium name="Ensembl"/>
        </authorList>
    </citation>
    <scope>IDENTIFICATION</scope>
</reference>
<dbReference type="InterPro" id="IPR001304">
    <property type="entry name" value="C-type_lectin-like"/>
</dbReference>
<dbReference type="Ensembl" id="ENSPNAT00000057713.1">
    <property type="protein sequence ID" value="ENSPNAP00000047997.1"/>
    <property type="gene ID" value="ENSPNAG00000036780.1"/>
</dbReference>
<evidence type="ECO:0000313" key="4">
    <source>
        <dbReference type="Ensembl" id="ENSPNAP00000047997.1"/>
    </source>
</evidence>
<organism evidence="4 5">
    <name type="scientific">Pygocentrus nattereri</name>
    <name type="common">Red-bellied piranha</name>
    <dbReference type="NCBI Taxonomy" id="42514"/>
    <lineage>
        <taxon>Eukaryota</taxon>
        <taxon>Metazoa</taxon>
        <taxon>Chordata</taxon>
        <taxon>Craniata</taxon>
        <taxon>Vertebrata</taxon>
        <taxon>Euteleostomi</taxon>
        <taxon>Actinopterygii</taxon>
        <taxon>Neopterygii</taxon>
        <taxon>Teleostei</taxon>
        <taxon>Ostariophysi</taxon>
        <taxon>Characiformes</taxon>
        <taxon>Characoidei</taxon>
        <taxon>Pygocentrus</taxon>
    </lineage>
</organism>
<reference evidence="4 5" key="1">
    <citation type="submission" date="2020-10" db="EMBL/GenBank/DDBJ databases">
        <title>Pygocentrus nattereri (red-bellied piranha) genome, fPygNat1, primary haplotype.</title>
        <authorList>
            <person name="Myers G."/>
            <person name="Meyer A."/>
            <person name="Karagic N."/>
            <person name="Pippel M."/>
            <person name="Winkler S."/>
            <person name="Tracey A."/>
            <person name="Wood J."/>
            <person name="Formenti G."/>
            <person name="Howe K."/>
            <person name="Fedrigo O."/>
            <person name="Jarvis E.D."/>
        </authorList>
    </citation>
    <scope>NUCLEOTIDE SEQUENCE [LARGE SCALE GENOMIC DNA]</scope>
</reference>
<sequence length="173" mass="19401">MAIRFSVLLLGIVCLFGVQRAGAERAAPNDAQLHSAAGTLEKTTKAGWVQFDQREFMFFAAGKVWEEAQSTCMDYDAHLASVHSDREDAFIKRLIWNHVGSDRPSWLGGYNSHVVPSRWFWTDESAFDFNSWTPGQPDGSGHCLQTNFKGGWDDLDCNQNLPFVCARGKRRGV</sequence>
<dbReference type="SMART" id="SM00034">
    <property type="entry name" value="CLECT"/>
    <property type="match status" value="1"/>
</dbReference>
<dbReference type="PANTHER" id="PTHR22803">
    <property type="entry name" value="MANNOSE, PHOSPHOLIPASE, LECTIN RECEPTOR RELATED"/>
    <property type="match status" value="1"/>
</dbReference>